<dbReference type="Pfam" id="PF02770">
    <property type="entry name" value="Acyl-CoA_dh_M"/>
    <property type="match status" value="1"/>
</dbReference>
<dbReference type="InterPro" id="IPR037069">
    <property type="entry name" value="AcylCoA_DH/ox_N_sf"/>
</dbReference>
<dbReference type="InterPro" id="IPR036250">
    <property type="entry name" value="AcylCo_DH-like_C"/>
</dbReference>
<dbReference type="Pfam" id="PF00441">
    <property type="entry name" value="Acyl-CoA_dh_1"/>
    <property type="match status" value="1"/>
</dbReference>
<dbReference type="EMBL" id="QEIN01000304">
    <property type="protein sequence ID" value="RCV49940.1"/>
    <property type="molecule type" value="Genomic_DNA"/>
</dbReference>
<dbReference type="InterPro" id="IPR009075">
    <property type="entry name" value="AcylCo_DH/oxidase_C"/>
</dbReference>
<keyword evidence="10" id="KW-1185">Reference proteome</keyword>
<comment type="caution">
    <text evidence="9">The sequence shown here is derived from an EMBL/GenBank/DDBJ whole genome shotgun (WGS) entry which is preliminary data.</text>
</comment>
<evidence type="ECO:0000313" key="10">
    <source>
        <dbReference type="Proteomes" id="UP000253318"/>
    </source>
</evidence>
<dbReference type="Gene3D" id="2.40.110.10">
    <property type="entry name" value="Butyryl-CoA Dehydrogenase, subunit A, domain 2"/>
    <property type="match status" value="1"/>
</dbReference>
<dbReference type="PANTHER" id="PTHR43884">
    <property type="entry name" value="ACYL-COA DEHYDROGENASE"/>
    <property type="match status" value="1"/>
</dbReference>
<dbReference type="InterPro" id="IPR006091">
    <property type="entry name" value="Acyl-CoA_Oxase/DH_mid-dom"/>
</dbReference>
<name>A0A368SYZ2_9ACTN</name>
<dbReference type="Pfam" id="PF02771">
    <property type="entry name" value="Acyl-CoA_dh_N"/>
    <property type="match status" value="1"/>
</dbReference>
<comment type="cofactor">
    <cofactor evidence="1 5">
        <name>FAD</name>
        <dbReference type="ChEBI" id="CHEBI:57692"/>
    </cofactor>
</comment>
<evidence type="ECO:0000259" key="7">
    <source>
        <dbReference type="Pfam" id="PF02770"/>
    </source>
</evidence>
<dbReference type="InterPro" id="IPR013786">
    <property type="entry name" value="AcylCoA_DH/ox_N"/>
</dbReference>
<evidence type="ECO:0000259" key="6">
    <source>
        <dbReference type="Pfam" id="PF00441"/>
    </source>
</evidence>
<sequence length="391" mass="42410">MDLTWTDEQRELRTRFHRFAREHIAPGSAERDRTETFDRKLWDRLAGSGFWHVHVPKRFGGDGGDLWDHVAAFEGLAGGADDCGFVLSAAAHGGLLQLLLRFGTEEQCERFVPELLSGRLGATAATEAGGGSHVSAVTTSARRLPDGGFVLNGDKSHITNAPMADLMMIVGRVAGIGDRDITLFLVDKDQAGVERGGHEELLGLRASPLGPIALRDVEVPADRVLGGVGRGLDVLYWTLAFDRLVYGIVVAAHLEALLPVALDRITTRRAFGAPLADHEYIQEKIVDIQLTIESARALSYAATGALRDQDGTARASMLASCAKLLSAEGLMRSALELVQIFGHLGFARSTGLERHLRDAVAFRIAGGTNEMQKKNIFTQVLRAHRADRAQH</sequence>
<evidence type="ECO:0000313" key="9">
    <source>
        <dbReference type="EMBL" id="RCV49940.1"/>
    </source>
</evidence>
<dbReference type="Proteomes" id="UP000253318">
    <property type="component" value="Unassembled WGS sequence"/>
</dbReference>
<evidence type="ECO:0000256" key="4">
    <source>
        <dbReference type="ARBA" id="ARBA00022827"/>
    </source>
</evidence>
<feature type="domain" description="Acyl-CoA dehydrogenase/oxidase N-terminal" evidence="8">
    <location>
        <begin position="6"/>
        <end position="118"/>
    </location>
</feature>
<dbReference type="GO" id="GO:0050660">
    <property type="term" value="F:flavin adenine dinucleotide binding"/>
    <property type="evidence" value="ECO:0007669"/>
    <property type="project" value="InterPro"/>
</dbReference>
<feature type="domain" description="Acyl-CoA dehydrogenase/oxidase C-terminal" evidence="6">
    <location>
        <begin position="229"/>
        <end position="379"/>
    </location>
</feature>
<gene>
    <name evidence="9" type="ORF">DEF24_24745</name>
</gene>
<reference evidence="9 10" key="1">
    <citation type="submission" date="2018-04" db="EMBL/GenBank/DDBJ databases">
        <title>Novel actinobacteria from marine sediment.</title>
        <authorList>
            <person name="Ng Z.Y."/>
            <person name="Tan G.Y.A."/>
        </authorList>
    </citation>
    <scope>NUCLEOTIDE SEQUENCE [LARGE SCALE GENOMIC DNA]</scope>
    <source>
        <strain evidence="9 10">TPS81</strain>
    </source>
</reference>
<dbReference type="Gene3D" id="1.20.140.10">
    <property type="entry name" value="Butyryl-CoA Dehydrogenase, subunit A, domain 3"/>
    <property type="match status" value="1"/>
</dbReference>
<comment type="similarity">
    <text evidence="2 5">Belongs to the acyl-CoA dehydrogenase family.</text>
</comment>
<evidence type="ECO:0000256" key="5">
    <source>
        <dbReference type="RuleBase" id="RU362125"/>
    </source>
</evidence>
<evidence type="ECO:0000256" key="1">
    <source>
        <dbReference type="ARBA" id="ARBA00001974"/>
    </source>
</evidence>
<dbReference type="AlphaFoldDB" id="A0A368SYZ2"/>
<dbReference type="PIRSF" id="PIRSF016578">
    <property type="entry name" value="HsaA"/>
    <property type="match status" value="1"/>
</dbReference>
<proteinExistence type="inferred from homology"/>
<dbReference type="InterPro" id="IPR046373">
    <property type="entry name" value="Acyl-CoA_Oxase/DH_mid-dom_sf"/>
</dbReference>
<dbReference type="SUPFAM" id="SSF47203">
    <property type="entry name" value="Acyl-CoA dehydrogenase C-terminal domain-like"/>
    <property type="match status" value="1"/>
</dbReference>
<dbReference type="GO" id="GO:0003995">
    <property type="term" value="F:acyl-CoA dehydrogenase activity"/>
    <property type="evidence" value="ECO:0007669"/>
    <property type="project" value="TreeGrafter"/>
</dbReference>
<dbReference type="PANTHER" id="PTHR43884:SF12">
    <property type="entry name" value="ISOVALERYL-COA DEHYDROGENASE, MITOCHONDRIAL-RELATED"/>
    <property type="match status" value="1"/>
</dbReference>
<dbReference type="SUPFAM" id="SSF56645">
    <property type="entry name" value="Acyl-CoA dehydrogenase NM domain-like"/>
    <property type="match status" value="1"/>
</dbReference>
<evidence type="ECO:0000256" key="2">
    <source>
        <dbReference type="ARBA" id="ARBA00009347"/>
    </source>
</evidence>
<protein>
    <submittedName>
        <fullName evidence="9">Isovaleryl-CoA dehydrogenase</fullName>
    </submittedName>
</protein>
<accession>A0A368SYZ2</accession>
<dbReference type="RefSeq" id="WP_114400517.1">
    <property type="nucleotide sequence ID" value="NZ_QEIM01000237.1"/>
</dbReference>
<organism evidence="9 10">
    <name type="scientific">Marinitenerispora sediminis</name>
    <dbReference type="NCBI Taxonomy" id="1931232"/>
    <lineage>
        <taxon>Bacteria</taxon>
        <taxon>Bacillati</taxon>
        <taxon>Actinomycetota</taxon>
        <taxon>Actinomycetes</taxon>
        <taxon>Streptosporangiales</taxon>
        <taxon>Nocardiopsidaceae</taxon>
        <taxon>Marinitenerispora</taxon>
    </lineage>
</organism>
<dbReference type="Gene3D" id="1.10.540.10">
    <property type="entry name" value="Acyl-CoA dehydrogenase/oxidase, N-terminal domain"/>
    <property type="match status" value="1"/>
</dbReference>
<keyword evidence="3 5" id="KW-0285">Flavoprotein</keyword>
<dbReference type="OrthoDB" id="5241155at2"/>
<evidence type="ECO:0000259" key="8">
    <source>
        <dbReference type="Pfam" id="PF02771"/>
    </source>
</evidence>
<keyword evidence="4 5" id="KW-0274">FAD</keyword>
<evidence type="ECO:0000256" key="3">
    <source>
        <dbReference type="ARBA" id="ARBA00022630"/>
    </source>
</evidence>
<feature type="domain" description="Acyl-CoA oxidase/dehydrogenase middle" evidence="7">
    <location>
        <begin position="122"/>
        <end position="217"/>
    </location>
</feature>
<keyword evidence="5" id="KW-0560">Oxidoreductase</keyword>
<dbReference type="InterPro" id="IPR009100">
    <property type="entry name" value="AcylCoA_DH/oxidase_NM_dom_sf"/>
</dbReference>